<accession>A0A2U1CND4</accession>
<feature type="signal peptide" evidence="1">
    <location>
        <begin position="1"/>
        <end position="25"/>
    </location>
</feature>
<dbReference type="RefSeq" id="WP_157787568.1">
    <property type="nucleotide sequence ID" value="NZ_JACCEX010000002.1"/>
</dbReference>
<dbReference type="STRING" id="1231391.GCA_000308195_02060"/>
<dbReference type="EMBL" id="QEKO01000002">
    <property type="protein sequence ID" value="PVY62523.1"/>
    <property type="molecule type" value="Genomic_DNA"/>
</dbReference>
<dbReference type="InterPro" id="IPR025421">
    <property type="entry name" value="DUF4148"/>
</dbReference>
<protein>
    <submittedName>
        <fullName evidence="2">Uncharacterized protein DUF4148</fullName>
    </submittedName>
</protein>
<sequence length="83" mass="9135">MKSTLSALALGFGLLASATSVSALAQNADQPELTRQEVQRDLQAWRDAGFSEQAYIALSYDAFSDAYKSRMAKYQQLRQADAQ</sequence>
<evidence type="ECO:0000313" key="3">
    <source>
        <dbReference type="Proteomes" id="UP000246145"/>
    </source>
</evidence>
<dbReference type="AlphaFoldDB" id="A0A2U1CND4"/>
<dbReference type="Pfam" id="PF13663">
    <property type="entry name" value="DUF4148"/>
    <property type="match status" value="1"/>
</dbReference>
<feature type="chain" id="PRO_5015674410" evidence="1">
    <location>
        <begin position="26"/>
        <end position="83"/>
    </location>
</feature>
<reference evidence="2 3" key="1">
    <citation type="submission" date="2018-04" db="EMBL/GenBank/DDBJ databases">
        <title>Genomic Encyclopedia of Type Strains, Phase IV (KMG-IV): sequencing the most valuable type-strain genomes for metagenomic binning, comparative biology and taxonomic classification.</title>
        <authorList>
            <person name="Goeker M."/>
        </authorList>
    </citation>
    <scope>NUCLEOTIDE SEQUENCE [LARGE SCALE GENOMIC DNA]</scope>
    <source>
        <strain evidence="2 3">DSM 10065</strain>
    </source>
</reference>
<evidence type="ECO:0000313" key="2">
    <source>
        <dbReference type="EMBL" id="PVY62523.1"/>
    </source>
</evidence>
<keyword evidence="3" id="KW-1185">Reference proteome</keyword>
<dbReference type="Proteomes" id="UP000246145">
    <property type="component" value="Unassembled WGS sequence"/>
</dbReference>
<evidence type="ECO:0000256" key="1">
    <source>
        <dbReference type="SAM" id="SignalP"/>
    </source>
</evidence>
<proteinExistence type="predicted"/>
<keyword evidence="1" id="KW-0732">Signal</keyword>
<name>A0A2U1CND4_9BURK</name>
<gene>
    <name evidence="2" type="ORF">C7440_2017</name>
</gene>
<comment type="caution">
    <text evidence="2">The sequence shown here is derived from an EMBL/GenBank/DDBJ whole genome shotgun (WGS) entry which is preliminary data.</text>
</comment>
<organism evidence="2 3">
    <name type="scientific">Pusillimonas noertemannii</name>
    <dbReference type="NCBI Taxonomy" id="305977"/>
    <lineage>
        <taxon>Bacteria</taxon>
        <taxon>Pseudomonadati</taxon>
        <taxon>Pseudomonadota</taxon>
        <taxon>Betaproteobacteria</taxon>
        <taxon>Burkholderiales</taxon>
        <taxon>Alcaligenaceae</taxon>
        <taxon>Pusillimonas</taxon>
    </lineage>
</organism>